<protein>
    <submittedName>
        <fullName evidence="3">M24 family metallopeptidase</fullName>
    </submittedName>
</protein>
<dbReference type="SUPFAM" id="SSF55920">
    <property type="entry name" value="Creatinase/aminopeptidase"/>
    <property type="match status" value="1"/>
</dbReference>
<keyword evidence="4" id="KW-1185">Reference proteome</keyword>
<accession>A0ABZ0IJE8</accession>
<feature type="signal peptide" evidence="1">
    <location>
        <begin position="1"/>
        <end position="18"/>
    </location>
</feature>
<dbReference type="InterPro" id="IPR050659">
    <property type="entry name" value="Peptidase_M24B"/>
</dbReference>
<dbReference type="InterPro" id="IPR036005">
    <property type="entry name" value="Creatinase/aminopeptidase-like"/>
</dbReference>
<dbReference type="EMBL" id="CP136051">
    <property type="protein sequence ID" value="WOK05160.1"/>
    <property type="molecule type" value="Genomic_DNA"/>
</dbReference>
<dbReference type="PANTHER" id="PTHR46112">
    <property type="entry name" value="AMINOPEPTIDASE"/>
    <property type="match status" value="1"/>
</dbReference>
<sequence length="432" mass="48191">MRILLAFFMLLVSTSAFSQEAMRRWRKMNQVRNDKFDLVLPEAMRENNIDMWIIMNREGNFDPLYPDMGEGYVGSVGYYIFTDRGGDRIERSVLGIDGYLLEEGGAYDYFGSASELKAFVEARDPKRIGLNMSKNIGGADGLSHSGYSELAEVLGKKYEQRFVSAEKLASDFRSRRVASEIAIYGEAGELSYTLAERAFSNEVITAGVTTLEDVAWWLKEQLFKNNLESSFGMPSVYVTGPEGIAATSTDRIIQRGDVLFIDWGVGLMNMYTDMKRMAYVLKEGETGVPPGIQNAFDQAVKVRDVVKQTIKPGVTAQKAEDAVYEALTKAGFNKMPGFNKPTELDKTDVIIGCHSVGNWGHGIGPSIAFFNPVQLGYEIKPSNLLSIEFFAYTKVPEWGGKKLRVALEDDAVITARGVEWLYPINPRVLLIK</sequence>
<evidence type="ECO:0000313" key="3">
    <source>
        <dbReference type="EMBL" id="WOK05160.1"/>
    </source>
</evidence>
<gene>
    <name evidence="3" type="ORF">RT717_18925</name>
</gene>
<dbReference type="Gene3D" id="3.90.230.10">
    <property type="entry name" value="Creatinase/methionine aminopeptidase superfamily"/>
    <property type="match status" value="1"/>
</dbReference>
<proteinExistence type="predicted"/>
<feature type="chain" id="PRO_5046999362" evidence="1">
    <location>
        <begin position="19"/>
        <end position="432"/>
    </location>
</feature>
<keyword evidence="1" id="KW-0732">Signal</keyword>
<dbReference type="Pfam" id="PF00557">
    <property type="entry name" value="Peptidase_M24"/>
    <property type="match status" value="1"/>
</dbReference>
<dbReference type="Proteomes" id="UP001302349">
    <property type="component" value="Chromosome"/>
</dbReference>
<reference evidence="3 4" key="1">
    <citation type="journal article" date="2023" name="Microbiol. Resour. Announc.">
        <title>Complete Genome Sequence of Imperialibacter roseus strain P4T.</title>
        <authorList>
            <person name="Tizabi D.R."/>
            <person name="Bachvaroff T."/>
            <person name="Hill R.T."/>
        </authorList>
    </citation>
    <scope>NUCLEOTIDE SEQUENCE [LARGE SCALE GENOMIC DNA]</scope>
    <source>
        <strain evidence="3 4">P4T</strain>
    </source>
</reference>
<dbReference type="InterPro" id="IPR000994">
    <property type="entry name" value="Pept_M24"/>
</dbReference>
<dbReference type="RefSeq" id="WP_317487950.1">
    <property type="nucleotide sequence ID" value="NZ_CP136051.1"/>
</dbReference>
<feature type="domain" description="Peptidase M24" evidence="2">
    <location>
        <begin position="186"/>
        <end position="415"/>
    </location>
</feature>
<evidence type="ECO:0000259" key="2">
    <source>
        <dbReference type="Pfam" id="PF00557"/>
    </source>
</evidence>
<name>A0ABZ0IJE8_9BACT</name>
<evidence type="ECO:0000313" key="4">
    <source>
        <dbReference type="Proteomes" id="UP001302349"/>
    </source>
</evidence>
<organism evidence="3 4">
    <name type="scientific">Imperialibacter roseus</name>
    <dbReference type="NCBI Taxonomy" id="1324217"/>
    <lineage>
        <taxon>Bacteria</taxon>
        <taxon>Pseudomonadati</taxon>
        <taxon>Bacteroidota</taxon>
        <taxon>Cytophagia</taxon>
        <taxon>Cytophagales</taxon>
        <taxon>Flammeovirgaceae</taxon>
        <taxon>Imperialibacter</taxon>
    </lineage>
</organism>
<dbReference type="CDD" id="cd01066">
    <property type="entry name" value="APP_MetAP"/>
    <property type="match status" value="1"/>
</dbReference>
<evidence type="ECO:0000256" key="1">
    <source>
        <dbReference type="SAM" id="SignalP"/>
    </source>
</evidence>
<dbReference type="PANTHER" id="PTHR46112:SF8">
    <property type="entry name" value="CYTOPLASMIC PEPTIDASE PEPQ-RELATED"/>
    <property type="match status" value="1"/>
</dbReference>